<evidence type="ECO:0000256" key="1">
    <source>
        <dbReference type="SAM" id="MobiDB-lite"/>
    </source>
</evidence>
<comment type="caution">
    <text evidence="3">The sequence shown here is derived from an EMBL/GenBank/DDBJ whole genome shotgun (WGS) entry which is preliminary data.</text>
</comment>
<evidence type="ECO:0008006" key="5">
    <source>
        <dbReference type="Google" id="ProtNLM"/>
    </source>
</evidence>
<evidence type="ECO:0000313" key="4">
    <source>
        <dbReference type="Proteomes" id="UP001180845"/>
    </source>
</evidence>
<feature type="signal peptide" evidence="2">
    <location>
        <begin position="1"/>
        <end position="28"/>
    </location>
</feature>
<dbReference type="AlphaFoldDB" id="A0AAE3ZDR8"/>
<dbReference type="EMBL" id="JAVDXW010000001">
    <property type="protein sequence ID" value="MDR7301184.1"/>
    <property type="molecule type" value="Genomic_DNA"/>
</dbReference>
<dbReference type="RefSeq" id="WP_310271201.1">
    <property type="nucleotide sequence ID" value="NZ_JAVDXW010000001.1"/>
</dbReference>
<gene>
    <name evidence="3" type="ORF">JOF55_001365</name>
</gene>
<dbReference type="Proteomes" id="UP001180845">
    <property type="component" value="Unassembled WGS sequence"/>
</dbReference>
<sequence>MRPWTTRTLNAAVVAAGFAAVGTGSASAADTATPGLPDLTQAPDDIGITAPLHTCQAAADLPMGPCPNVTVKASIPNVFKQVGADITTMAHGVAGELRDSRQPLSAGNATRVLGHVTAETTRLQRMTDTRPTVSAEVETGNTARTESGGKHAKLLDAEVGPRHSGHEGVSAADTAVDLTAAQGQSIAPLTNSVGTVVPRSVQDAPPQVSDGRVNLPRAGEALPAHRNTPAMAALDDGLTGVAGKTGTTGQTGVARSSGMAERASDTLAGIGTPVGTPSDSLPVVGSVPNPLSNPHSLGL</sequence>
<feature type="region of interest" description="Disordered" evidence="1">
    <location>
        <begin position="123"/>
        <end position="149"/>
    </location>
</feature>
<feature type="region of interest" description="Disordered" evidence="1">
    <location>
        <begin position="270"/>
        <end position="299"/>
    </location>
</feature>
<feature type="compositionally biased region" description="Polar residues" evidence="1">
    <location>
        <begin position="123"/>
        <end position="132"/>
    </location>
</feature>
<accession>A0AAE3ZDR8</accession>
<protein>
    <recommendedName>
        <fullName evidence="5">Secreted protein</fullName>
    </recommendedName>
</protein>
<keyword evidence="2" id="KW-0732">Signal</keyword>
<feature type="compositionally biased region" description="Polar residues" evidence="1">
    <location>
        <begin position="289"/>
        <end position="299"/>
    </location>
</feature>
<evidence type="ECO:0000313" key="3">
    <source>
        <dbReference type="EMBL" id="MDR7301184.1"/>
    </source>
</evidence>
<feature type="chain" id="PRO_5042092602" description="Secreted protein" evidence="2">
    <location>
        <begin position="29"/>
        <end position="299"/>
    </location>
</feature>
<evidence type="ECO:0000256" key="2">
    <source>
        <dbReference type="SAM" id="SignalP"/>
    </source>
</evidence>
<keyword evidence="4" id="KW-1185">Reference proteome</keyword>
<proteinExistence type="predicted"/>
<reference evidence="3" key="1">
    <citation type="submission" date="2023-07" db="EMBL/GenBank/DDBJ databases">
        <title>Sequencing the genomes of 1000 actinobacteria strains.</title>
        <authorList>
            <person name="Klenk H.-P."/>
        </authorList>
    </citation>
    <scope>NUCLEOTIDE SEQUENCE</scope>
    <source>
        <strain evidence="3">DSM 45977</strain>
    </source>
</reference>
<organism evidence="3 4">
    <name type="scientific">Haloactinomyces albus</name>
    <dbReference type="NCBI Taxonomy" id="1352928"/>
    <lineage>
        <taxon>Bacteria</taxon>
        <taxon>Bacillati</taxon>
        <taxon>Actinomycetota</taxon>
        <taxon>Actinomycetes</taxon>
        <taxon>Actinopolysporales</taxon>
        <taxon>Actinopolysporaceae</taxon>
        <taxon>Haloactinomyces</taxon>
    </lineage>
</organism>
<name>A0AAE3ZDR8_9ACTN</name>